<dbReference type="Gene3D" id="3.40.390.10">
    <property type="entry name" value="Collagenase (Catalytic Domain)"/>
    <property type="match status" value="1"/>
</dbReference>
<dbReference type="Proteomes" id="UP000887569">
    <property type="component" value="Unplaced"/>
</dbReference>
<keyword evidence="1 2" id="KW-0378">Hydrolase</keyword>
<evidence type="ECO:0000313" key="4">
    <source>
        <dbReference type="Proteomes" id="UP000887569"/>
    </source>
</evidence>
<evidence type="ECO:0000256" key="1">
    <source>
        <dbReference type="PROSITE-ProRule" id="PRU01211"/>
    </source>
</evidence>
<keyword evidence="4" id="KW-1185">Reference proteome</keyword>
<dbReference type="GO" id="GO:0006508">
    <property type="term" value="P:proteolysis"/>
    <property type="evidence" value="ECO:0007669"/>
    <property type="project" value="UniProtKB-KW"/>
</dbReference>
<evidence type="ECO:0000313" key="5">
    <source>
        <dbReference type="WBParaSite" id="PgR003_g215_t01"/>
    </source>
</evidence>
<organism evidence="4 5">
    <name type="scientific">Parascaris univalens</name>
    <name type="common">Nematode worm</name>
    <dbReference type="NCBI Taxonomy" id="6257"/>
    <lineage>
        <taxon>Eukaryota</taxon>
        <taxon>Metazoa</taxon>
        <taxon>Ecdysozoa</taxon>
        <taxon>Nematoda</taxon>
        <taxon>Chromadorea</taxon>
        <taxon>Rhabditida</taxon>
        <taxon>Spirurina</taxon>
        <taxon>Ascaridomorpha</taxon>
        <taxon>Ascaridoidea</taxon>
        <taxon>Ascarididae</taxon>
        <taxon>Parascaris</taxon>
    </lineage>
</organism>
<feature type="binding site" evidence="1">
    <location>
        <position position="19"/>
    </location>
    <ligand>
        <name>Zn(2+)</name>
        <dbReference type="ChEBI" id="CHEBI:29105"/>
        <note>catalytic</note>
    </ligand>
</feature>
<dbReference type="PANTHER" id="PTHR10127:SF852">
    <property type="entry name" value="ZINC METALLOPROTEINASE NAS-12"/>
    <property type="match status" value="1"/>
</dbReference>
<dbReference type="PROSITE" id="PS51864">
    <property type="entry name" value="ASTACIN"/>
    <property type="match status" value="1"/>
</dbReference>
<dbReference type="EC" id="3.4.24.-" evidence="2"/>
<dbReference type="PRINTS" id="PR00480">
    <property type="entry name" value="ASTACIN"/>
</dbReference>
<dbReference type="AlphaFoldDB" id="A0A915AA19"/>
<sequence>MSLARDCLVPYIIWHEMMHALGFEHEHQRPDRDAYIRVQYSNVVPGQIANFEKLGMNEVDLYGHAYDYHSIMHYDGTAFGRFDRKSRKRLVTMIPIKKGVRLNDNTEFTMLDVEKLNRLGECMEQSDGGNGADNCKDTGSNCLVLAKRGFCDLDLYR</sequence>
<evidence type="ECO:0000256" key="2">
    <source>
        <dbReference type="RuleBase" id="RU361183"/>
    </source>
</evidence>
<keyword evidence="1 2" id="KW-0479">Metal-binding</keyword>
<dbReference type="SUPFAM" id="SSF55486">
    <property type="entry name" value="Metalloproteases ('zincins'), catalytic domain"/>
    <property type="match status" value="1"/>
</dbReference>
<keyword evidence="1 2" id="KW-0645">Protease</keyword>
<comment type="caution">
    <text evidence="1">Lacks conserved residue(s) required for the propagation of feature annotation.</text>
</comment>
<proteinExistence type="predicted"/>
<dbReference type="Pfam" id="PF01400">
    <property type="entry name" value="Astacin"/>
    <property type="match status" value="1"/>
</dbReference>
<feature type="binding site" evidence="1">
    <location>
        <position position="25"/>
    </location>
    <ligand>
        <name>Zn(2+)</name>
        <dbReference type="ChEBI" id="CHEBI:29105"/>
        <note>catalytic</note>
    </ligand>
</feature>
<comment type="cofactor">
    <cofactor evidence="1 2">
        <name>Zn(2+)</name>
        <dbReference type="ChEBI" id="CHEBI:29105"/>
    </cofactor>
    <text evidence="1 2">Binds 1 zinc ion per subunit.</text>
</comment>
<keyword evidence="1 2" id="KW-0862">Zinc</keyword>
<dbReference type="WBParaSite" id="PgR003_g215_t01">
    <property type="protein sequence ID" value="PgR003_g215_t01"/>
    <property type="gene ID" value="PgR003_g215"/>
</dbReference>
<dbReference type="PANTHER" id="PTHR10127">
    <property type="entry name" value="DISCOIDIN, CUB, EGF, LAMININ , AND ZINC METALLOPROTEASE DOMAIN CONTAINING"/>
    <property type="match status" value="1"/>
</dbReference>
<dbReference type="InterPro" id="IPR001506">
    <property type="entry name" value="Peptidase_M12A"/>
</dbReference>
<dbReference type="InterPro" id="IPR024079">
    <property type="entry name" value="MetalloPept_cat_dom_sf"/>
</dbReference>
<reference evidence="5" key="1">
    <citation type="submission" date="2022-11" db="UniProtKB">
        <authorList>
            <consortium name="WormBaseParasite"/>
        </authorList>
    </citation>
    <scope>IDENTIFICATION</scope>
</reference>
<dbReference type="GO" id="GO:0008270">
    <property type="term" value="F:zinc ion binding"/>
    <property type="evidence" value="ECO:0007669"/>
    <property type="project" value="UniProtKB-UniRule"/>
</dbReference>
<feature type="domain" description="Peptidase M12A" evidence="3">
    <location>
        <begin position="1"/>
        <end position="123"/>
    </location>
</feature>
<dbReference type="GO" id="GO:0004222">
    <property type="term" value="F:metalloendopeptidase activity"/>
    <property type="evidence" value="ECO:0007669"/>
    <property type="project" value="UniProtKB-UniRule"/>
</dbReference>
<evidence type="ECO:0000259" key="3">
    <source>
        <dbReference type="PROSITE" id="PS51864"/>
    </source>
</evidence>
<name>A0A915AA19_PARUN</name>
<keyword evidence="1 2" id="KW-0482">Metalloprotease</keyword>
<feature type="binding site" evidence="1">
    <location>
        <position position="15"/>
    </location>
    <ligand>
        <name>Zn(2+)</name>
        <dbReference type="ChEBI" id="CHEBI:29105"/>
        <note>catalytic</note>
    </ligand>
</feature>
<accession>A0A915AA19</accession>
<feature type="active site" evidence="1">
    <location>
        <position position="16"/>
    </location>
</feature>
<protein>
    <recommendedName>
        <fullName evidence="2">Metalloendopeptidase</fullName>
        <ecNumber evidence="2">3.4.24.-</ecNumber>
    </recommendedName>
</protein>